<comment type="caution">
    <text evidence="3">The sequence shown here is derived from an EMBL/GenBank/DDBJ whole genome shotgun (WGS) entry which is preliminary data.</text>
</comment>
<evidence type="ECO:0000313" key="4">
    <source>
        <dbReference type="Proteomes" id="UP001295794"/>
    </source>
</evidence>
<feature type="region of interest" description="Disordered" evidence="1">
    <location>
        <begin position="298"/>
        <end position="330"/>
    </location>
</feature>
<proteinExistence type="predicted"/>
<keyword evidence="4" id="KW-1185">Reference proteome</keyword>
<keyword evidence="2" id="KW-0812">Transmembrane</keyword>
<feature type="compositionally biased region" description="Acidic residues" evidence="1">
    <location>
        <begin position="301"/>
        <end position="311"/>
    </location>
</feature>
<sequence>MPAGASLAAFIVTTLALVVPWYYFVLGKRPISTAPRLTLLTNIFVLLHSLYYIYQLIVCPPTNIFKSLRLPLATPVDVMRSILLRQSDTGELPAQLETLLKHLGSFDVKTFYVRFGHEVVSACDYCRTFDEFALFALPKILAVYIYAAATIGIVTIVGSGHERFRTLAVSVIGGAFCFEIYYIATVAVEFPKDERTSVVWWHDRLLLLRRLLFLALPPLISALPRVHTAIALSPTATALRTAELAFTRMKLLRLTRGAIMRAPLLRARADAWWAAQAQEGTWVREDAAVQDMARRLGTGFGDEDEDEDDGSGSESGGAGPLRAKAQESVASLAAGPSPKLPLARTAAMPSAPAPPLTMSLATLFFTITLLSASAPTAHGLDLFPFFNAVIFSAGVSGTETIGNGNYTKFGRVLVAPRGARDSKNAPQAVYVSTDQTAQPMAAAAVALSDMLWTIHYAPDVVTDEEKYILNCNPSAKQLLVLSQNDTALQVSAFCADHTDLSCWTVDDQGQISLSALTTAPTIPDNQLFLMSMYPALDSDPSHEEGTALADTKGAFADLFGPGSPGSKKPRAAFPGA</sequence>
<dbReference type="PANTHER" id="PTHR39470:SF1">
    <property type="entry name" value="CHORISMATE SYNTHASE PROTEIN"/>
    <property type="match status" value="1"/>
</dbReference>
<name>A0AAD2K1T0_9AGAR</name>
<evidence type="ECO:0000313" key="3">
    <source>
        <dbReference type="EMBL" id="CAK5272589.1"/>
    </source>
</evidence>
<evidence type="ECO:0000256" key="1">
    <source>
        <dbReference type="SAM" id="MobiDB-lite"/>
    </source>
</evidence>
<feature type="transmembrane region" description="Helical" evidence="2">
    <location>
        <begin position="37"/>
        <end position="57"/>
    </location>
</feature>
<feature type="transmembrane region" description="Helical" evidence="2">
    <location>
        <begin position="166"/>
        <end position="184"/>
    </location>
</feature>
<dbReference type="PANTHER" id="PTHR39470">
    <property type="entry name" value="CHROMOSOME 10, WHOLE GENOME SHOTGUN SEQUENCE"/>
    <property type="match status" value="1"/>
</dbReference>
<gene>
    <name evidence="3" type="ORF">MYCIT1_LOCUS18336</name>
</gene>
<dbReference type="Proteomes" id="UP001295794">
    <property type="component" value="Unassembled WGS sequence"/>
</dbReference>
<dbReference type="AlphaFoldDB" id="A0AAD2K1T0"/>
<organism evidence="3 4">
    <name type="scientific">Mycena citricolor</name>
    <dbReference type="NCBI Taxonomy" id="2018698"/>
    <lineage>
        <taxon>Eukaryota</taxon>
        <taxon>Fungi</taxon>
        <taxon>Dikarya</taxon>
        <taxon>Basidiomycota</taxon>
        <taxon>Agaricomycotina</taxon>
        <taxon>Agaricomycetes</taxon>
        <taxon>Agaricomycetidae</taxon>
        <taxon>Agaricales</taxon>
        <taxon>Marasmiineae</taxon>
        <taxon>Mycenaceae</taxon>
        <taxon>Mycena</taxon>
    </lineage>
</organism>
<feature type="transmembrane region" description="Helical" evidence="2">
    <location>
        <begin position="6"/>
        <end position="25"/>
    </location>
</feature>
<keyword evidence="2" id="KW-1133">Transmembrane helix</keyword>
<protein>
    <submittedName>
        <fullName evidence="3">Uncharacterized protein</fullName>
    </submittedName>
</protein>
<dbReference type="EMBL" id="CAVNYO010000182">
    <property type="protein sequence ID" value="CAK5272589.1"/>
    <property type="molecule type" value="Genomic_DNA"/>
</dbReference>
<reference evidence="3" key="1">
    <citation type="submission" date="2023-11" db="EMBL/GenBank/DDBJ databases">
        <authorList>
            <person name="De Vega J J."/>
            <person name="De Vega J J."/>
        </authorList>
    </citation>
    <scope>NUCLEOTIDE SEQUENCE</scope>
</reference>
<evidence type="ECO:0000256" key="2">
    <source>
        <dbReference type="SAM" id="Phobius"/>
    </source>
</evidence>
<feature type="transmembrane region" description="Helical" evidence="2">
    <location>
        <begin position="140"/>
        <end position="159"/>
    </location>
</feature>
<keyword evidence="2" id="KW-0472">Membrane</keyword>
<accession>A0AAD2K1T0</accession>